<dbReference type="Proteomes" id="UP000019471">
    <property type="component" value="Unassembled WGS sequence"/>
</dbReference>
<feature type="transmembrane region" description="Helical" evidence="6">
    <location>
        <begin position="305"/>
        <end position="328"/>
    </location>
</feature>
<keyword evidence="2" id="KW-0813">Transport</keyword>
<dbReference type="Pfam" id="PF13520">
    <property type="entry name" value="AA_permease_2"/>
    <property type="match status" value="1"/>
</dbReference>
<keyword evidence="4 6" id="KW-1133">Transmembrane helix</keyword>
<feature type="transmembrane region" description="Helical" evidence="6">
    <location>
        <begin position="195"/>
        <end position="215"/>
    </location>
</feature>
<organism evidence="7 8">
    <name type="scientific">Cladophialophora psammophila CBS 110553</name>
    <dbReference type="NCBI Taxonomy" id="1182543"/>
    <lineage>
        <taxon>Eukaryota</taxon>
        <taxon>Fungi</taxon>
        <taxon>Dikarya</taxon>
        <taxon>Ascomycota</taxon>
        <taxon>Pezizomycotina</taxon>
        <taxon>Eurotiomycetes</taxon>
        <taxon>Chaetothyriomycetidae</taxon>
        <taxon>Chaetothyriales</taxon>
        <taxon>Herpotrichiellaceae</taxon>
        <taxon>Cladophialophora</taxon>
    </lineage>
</organism>
<evidence type="ECO:0000256" key="6">
    <source>
        <dbReference type="SAM" id="Phobius"/>
    </source>
</evidence>
<accession>W9WZP8</accession>
<evidence type="ECO:0000313" key="7">
    <source>
        <dbReference type="EMBL" id="EXJ70156.1"/>
    </source>
</evidence>
<feature type="transmembrane region" description="Helical" evidence="6">
    <location>
        <begin position="100"/>
        <end position="119"/>
    </location>
</feature>
<dbReference type="PANTHER" id="PTHR45649">
    <property type="entry name" value="AMINO-ACID PERMEASE BAT1"/>
    <property type="match status" value="1"/>
</dbReference>
<evidence type="ECO:0000256" key="2">
    <source>
        <dbReference type="ARBA" id="ARBA00022448"/>
    </source>
</evidence>
<feature type="transmembrane region" description="Helical" evidence="6">
    <location>
        <begin position="265"/>
        <end position="284"/>
    </location>
</feature>
<comment type="subcellular location">
    <subcellularLocation>
        <location evidence="1">Membrane</location>
        <topology evidence="1">Multi-pass membrane protein</topology>
    </subcellularLocation>
</comment>
<dbReference type="InterPro" id="IPR002293">
    <property type="entry name" value="AA/rel_permease1"/>
</dbReference>
<dbReference type="AlphaFoldDB" id="W9WZP8"/>
<feature type="transmembrane region" description="Helical" evidence="6">
    <location>
        <begin position="476"/>
        <end position="495"/>
    </location>
</feature>
<keyword evidence="8" id="KW-1185">Reference proteome</keyword>
<sequence length="543" mass="58722">MASPHLNDVKQISDIELTVAAGPSSPSDVEVFDDSAGHVLEKYRGTSADLRDMNIMGKKQVLRRNFNFITMLGFASTCVASWEGILTYLGFVLTDGGTPLLFWGFIACAAGQTLVYASIAEMASIISNGSPTAGGQYHWVSEFAPRRTQKILSYFSGWLTAIGWQVYLASVCFLVGTIIQGLIVLNDSTYVYQRWHGTLLSISIVVFCIIFNTALASRLPIIEGMVLILHILGFFAIIIPLWVMAPRGNGHVVLLEFTNYGGWSSTGLSAMIGLLAPMAVLVGYDCSVHMSEEIKDASVTLPRAIMGSVVVNITLVFIVIITICFTLGDAASVLASPTGYPFIQLFYNATQSYVGTNVMTAIIIVMLSACAVSEVAAASRQIWSFARDAGLPGHSWLSKVSPSWNIPVPAVAVSLTISALLSLINIGSAVALNAITSLGAIAVLISYFLTISCVVYRRLQGPVLPARRWSLGRWGLAINCAALAFLVPLIFFLTWPLVTPVTATTMNWSSVMMCGTLILAAIYYVFKGRKEYVPPVVHVKRQE</sequence>
<feature type="transmembrane region" description="Helical" evidence="6">
    <location>
        <begin position="358"/>
        <end position="377"/>
    </location>
</feature>
<feature type="transmembrane region" description="Helical" evidence="6">
    <location>
        <begin position="66"/>
        <end position="88"/>
    </location>
</feature>
<evidence type="ECO:0000313" key="8">
    <source>
        <dbReference type="Proteomes" id="UP000019471"/>
    </source>
</evidence>
<feature type="transmembrane region" description="Helical" evidence="6">
    <location>
        <begin position="227"/>
        <end position="245"/>
    </location>
</feature>
<dbReference type="OrthoDB" id="3257095at2759"/>
<dbReference type="GeneID" id="19190935"/>
<evidence type="ECO:0000256" key="5">
    <source>
        <dbReference type="ARBA" id="ARBA00023136"/>
    </source>
</evidence>
<evidence type="ECO:0000256" key="3">
    <source>
        <dbReference type="ARBA" id="ARBA00022692"/>
    </source>
</evidence>
<evidence type="ECO:0000256" key="4">
    <source>
        <dbReference type="ARBA" id="ARBA00022989"/>
    </source>
</evidence>
<keyword evidence="5 6" id="KW-0472">Membrane</keyword>
<dbReference type="GO" id="GO:0016020">
    <property type="term" value="C:membrane"/>
    <property type="evidence" value="ECO:0007669"/>
    <property type="project" value="UniProtKB-SubCell"/>
</dbReference>
<keyword evidence="3 6" id="KW-0812">Transmembrane</keyword>
<dbReference type="EMBL" id="AMGX01000009">
    <property type="protein sequence ID" value="EXJ70156.1"/>
    <property type="molecule type" value="Genomic_DNA"/>
</dbReference>
<dbReference type="Gene3D" id="1.20.1740.10">
    <property type="entry name" value="Amino acid/polyamine transporter I"/>
    <property type="match status" value="1"/>
</dbReference>
<dbReference type="HOGENOM" id="CLU_004495_6_1_1"/>
<comment type="caution">
    <text evidence="7">The sequence shown here is derived from an EMBL/GenBank/DDBJ whole genome shotgun (WGS) entry which is preliminary data.</text>
</comment>
<dbReference type="PANTHER" id="PTHR45649:SF41">
    <property type="entry name" value="TRANSPORTER, PUTATIVE (EUROFUNG)-RELATED"/>
    <property type="match status" value="1"/>
</dbReference>
<proteinExistence type="predicted"/>
<name>W9WZP8_9EURO</name>
<evidence type="ECO:0000256" key="1">
    <source>
        <dbReference type="ARBA" id="ARBA00004141"/>
    </source>
</evidence>
<reference evidence="7 8" key="1">
    <citation type="submission" date="2013-03" db="EMBL/GenBank/DDBJ databases">
        <title>The Genome Sequence of Cladophialophora psammophila CBS 110553.</title>
        <authorList>
            <consortium name="The Broad Institute Genomics Platform"/>
            <person name="Cuomo C."/>
            <person name="de Hoog S."/>
            <person name="Gorbushina A."/>
            <person name="Walker B."/>
            <person name="Young S.K."/>
            <person name="Zeng Q."/>
            <person name="Gargeya S."/>
            <person name="Fitzgerald M."/>
            <person name="Haas B."/>
            <person name="Abouelleil A."/>
            <person name="Allen A.W."/>
            <person name="Alvarado L."/>
            <person name="Arachchi H.M."/>
            <person name="Berlin A.M."/>
            <person name="Chapman S.B."/>
            <person name="Gainer-Dewar J."/>
            <person name="Goldberg J."/>
            <person name="Griggs A."/>
            <person name="Gujja S."/>
            <person name="Hansen M."/>
            <person name="Howarth C."/>
            <person name="Imamovic A."/>
            <person name="Ireland A."/>
            <person name="Larimer J."/>
            <person name="McCowan C."/>
            <person name="Murphy C."/>
            <person name="Pearson M."/>
            <person name="Poon T.W."/>
            <person name="Priest M."/>
            <person name="Roberts A."/>
            <person name="Saif S."/>
            <person name="Shea T."/>
            <person name="Sisk P."/>
            <person name="Sykes S."/>
            <person name="Wortman J."/>
            <person name="Nusbaum C."/>
            <person name="Birren B."/>
        </authorList>
    </citation>
    <scope>NUCLEOTIDE SEQUENCE [LARGE SCALE GENOMIC DNA]</scope>
    <source>
        <strain evidence="7 8">CBS 110553</strain>
    </source>
</reference>
<protein>
    <recommendedName>
        <fullName evidence="9">Amino acid permease</fullName>
    </recommendedName>
</protein>
<dbReference type="PIRSF" id="PIRSF006060">
    <property type="entry name" value="AA_transporter"/>
    <property type="match status" value="1"/>
</dbReference>
<dbReference type="eggNOG" id="KOG1289">
    <property type="taxonomic scope" value="Eukaryota"/>
</dbReference>
<dbReference type="STRING" id="1182543.W9WZP8"/>
<feature type="transmembrane region" description="Helical" evidence="6">
    <location>
        <begin position="155"/>
        <end position="183"/>
    </location>
</feature>
<feature type="transmembrane region" description="Helical" evidence="6">
    <location>
        <begin position="507"/>
        <end position="526"/>
    </location>
</feature>
<feature type="transmembrane region" description="Helical" evidence="6">
    <location>
        <begin position="404"/>
        <end position="424"/>
    </location>
</feature>
<feature type="transmembrane region" description="Helical" evidence="6">
    <location>
        <begin position="430"/>
        <end position="456"/>
    </location>
</feature>
<gene>
    <name evidence="7" type="ORF">A1O5_06224</name>
</gene>
<evidence type="ECO:0008006" key="9">
    <source>
        <dbReference type="Google" id="ProtNLM"/>
    </source>
</evidence>
<dbReference type="GO" id="GO:0022857">
    <property type="term" value="F:transmembrane transporter activity"/>
    <property type="evidence" value="ECO:0007669"/>
    <property type="project" value="InterPro"/>
</dbReference>
<dbReference type="RefSeq" id="XP_007745008.1">
    <property type="nucleotide sequence ID" value="XM_007746818.1"/>
</dbReference>